<feature type="transmembrane region" description="Helical" evidence="7">
    <location>
        <begin position="75"/>
        <end position="98"/>
    </location>
</feature>
<feature type="transmembrane region" description="Helical" evidence="7">
    <location>
        <begin position="227"/>
        <end position="243"/>
    </location>
</feature>
<comment type="subcellular location">
    <subcellularLocation>
        <location evidence="1">Cell membrane</location>
        <topology evidence="1">Multi-pass membrane protein</topology>
    </subcellularLocation>
</comment>
<keyword evidence="5 7" id="KW-1133">Transmembrane helix</keyword>
<dbReference type="OrthoDB" id="9761224at2"/>
<name>A0A1U7PRI0_9BACI</name>
<dbReference type="Proteomes" id="UP000187550">
    <property type="component" value="Unassembled WGS sequence"/>
</dbReference>
<evidence type="ECO:0000256" key="7">
    <source>
        <dbReference type="SAM" id="Phobius"/>
    </source>
</evidence>
<evidence type="ECO:0000313" key="10">
    <source>
        <dbReference type="Proteomes" id="UP000187550"/>
    </source>
</evidence>
<dbReference type="Pfam" id="PF02554">
    <property type="entry name" value="CstA"/>
    <property type="match status" value="3"/>
</dbReference>
<sequence>MITFLLSILLLIVGYFTYGKYVEKVFGPKNNRPTPAYVNGDGVDYVPMSTPKNSMIQLLNIAGTGPVFGPIAGALYGPVAFIWIVVGCIFAGAVHDYLTGMISIRNKGAHLPELAAKFLGNFMKHVVNVFALLLLLLVGTVFVTSPAMLINTLVDGKVALGVIVGIIFLYYILATLLPVDKIIGRLYPWFGALLVVSAAGVGIRLVMTGAPIPELSFTNMHPGNLPIFPLIFFTITCGALSGFHATQTPIISRTTKKENEGRKIFYGMMIAEGVIAMIWAAASMSLFGGYGGLNELIAAGGPAAVVSEVSTLMLGAFGGTLAVLGVIVLPITSGDTAFRAARMIIADYFRLGQAKLLSRLWIAVPLFVFSYVLTKIDFNLLWRYFSWANGVTAVIALWVGAMYLFLQHKNHWIATVPAIFMTSMVFVYILYEPTMGFGIELSYSYIGGAIASLFITASFFISAHKKRGTDFLLDEDVTAFKGVSL</sequence>
<feature type="domain" description="CstA N-terminal" evidence="8">
    <location>
        <begin position="3"/>
        <end position="144"/>
    </location>
</feature>
<dbReference type="InterPro" id="IPR003706">
    <property type="entry name" value="CstA_N"/>
</dbReference>
<keyword evidence="4 7" id="KW-0812">Transmembrane</keyword>
<comment type="similarity">
    <text evidence="2">Belongs to the peptide transporter carbon starvation (CstA) (TC 2.A.114) family.</text>
</comment>
<gene>
    <name evidence="9" type="ORF">SAMN05428946_2856</name>
</gene>
<dbReference type="STRING" id="550447.SAMN05428946_2856"/>
<dbReference type="InterPro" id="IPR051605">
    <property type="entry name" value="CstA"/>
</dbReference>
<protein>
    <submittedName>
        <fullName evidence="9">Carbon starvation protein CstA</fullName>
    </submittedName>
</protein>
<evidence type="ECO:0000256" key="5">
    <source>
        <dbReference type="ARBA" id="ARBA00022989"/>
    </source>
</evidence>
<evidence type="ECO:0000313" key="9">
    <source>
        <dbReference type="EMBL" id="SIT92780.1"/>
    </source>
</evidence>
<dbReference type="GO" id="GO:0009267">
    <property type="term" value="P:cellular response to starvation"/>
    <property type="evidence" value="ECO:0007669"/>
    <property type="project" value="InterPro"/>
</dbReference>
<dbReference type="EMBL" id="FTPL01000005">
    <property type="protein sequence ID" value="SIT92780.1"/>
    <property type="molecule type" value="Genomic_DNA"/>
</dbReference>
<dbReference type="PANTHER" id="PTHR30252:SF4">
    <property type="entry name" value="CARBON STARVATION"/>
    <property type="match status" value="1"/>
</dbReference>
<feature type="transmembrane region" description="Helical" evidence="7">
    <location>
        <begin position="126"/>
        <end position="146"/>
    </location>
</feature>
<feature type="transmembrane region" description="Helical" evidence="7">
    <location>
        <begin position="412"/>
        <end position="431"/>
    </location>
</feature>
<feature type="transmembrane region" description="Helical" evidence="7">
    <location>
        <begin position="384"/>
        <end position="405"/>
    </location>
</feature>
<feature type="transmembrane region" description="Helical" evidence="7">
    <location>
        <begin position="264"/>
        <end position="290"/>
    </location>
</feature>
<dbReference type="AlphaFoldDB" id="A0A1U7PRI0"/>
<evidence type="ECO:0000256" key="2">
    <source>
        <dbReference type="ARBA" id="ARBA00007755"/>
    </source>
</evidence>
<feature type="transmembrane region" description="Helical" evidence="7">
    <location>
        <begin position="310"/>
        <end position="333"/>
    </location>
</feature>
<feature type="domain" description="CstA N-terminal" evidence="8">
    <location>
        <begin position="299"/>
        <end position="424"/>
    </location>
</feature>
<evidence type="ECO:0000256" key="6">
    <source>
        <dbReference type="ARBA" id="ARBA00023136"/>
    </source>
</evidence>
<keyword evidence="3" id="KW-1003">Cell membrane</keyword>
<evidence type="ECO:0000259" key="8">
    <source>
        <dbReference type="Pfam" id="PF02554"/>
    </source>
</evidence>
<feature type="transmembrane region" description="Helical" evidence="7">
    <location>
        <begin position="186"/>
        <end position="207"/>
    </location>
</feature>
<dbReference type="GO" id="GO:0005886">
    <property type="term" value="C:plasma membrane"/>
    <property type="evidence" value="ECO:0007669"/>
    <property type="project" value="UniProtKB-SubCell"/>
</dbReference>
<accession>A0A1U7PRI0</accession>
<evidence type="ECO:0000256" key="1">
    <source>
        <dbReference type="ARBA" id="ARBA00004651"/>
    </source>
</evidence>
<evidence type="ECO:0000256" key="4">
    <source>
        <dbReference type="ARBA" id="ARBA00022692"/>
    </source>
</evidence>
<feature type="transmembrane region" description="Helical" evidence="7">
    <location>
        <begin position="158"/>
        <end position="179"/>
    </location>
</feature>
<evidence type="ECO:0000256" key="3">
    <source>
        <dbReference type="ARBA" id="ARBA00022475"/>
    </source>
</evidence>
<proteinExistence type="inferred from homology"/>
<keyword evidence="6 7" id="KW-0472">Membrane</keyword>
<feature type="domain" description="CstA N-terminal" evidence="8">
    <location>
        <begin position="163"/>
        <end position="294"/>
    </location>
</feature>
<dbReference type="RefSeq" id="WP_076759883.1">
    <property type="nucleotide sequence ID" value="NZ_FTPL01000005.1"/>
</dbReference>
<feature type="transmembrane region" description="Helical" evidence="7">
    <location>
        <begin position="354"/>
        <end position="372"/>
    </location>
</feature>
<keyword evidence="10" id="KW-1185">Reference proteome</keyword>
<organism evidence="9 10">
    <name type="scientific">Edaphobacillus lindanitolerans</name>
    <dbReference type="NCBI Taxonomy" id="550447"/>
    <lineage>
        <taxon>Bacteria</taxon>
        <taxon>Bacillati</taxon>
        <taxon>Bacillota</taxon>
        <taxon>Bacilli</taxon>
        <taxon>Bacillales</taxon>
        <taxon>Bacillaceae</taxon>
        <taxon>Edaphobacillus</taxon>
    </lineage>
</organism>
<reference evidence="10" key="1">
    <citation type="submission" date="2017-01" db="EMBL/GenBank/DDBJ databases">
        <authorList>
            <person name="Varghese N."/>
            <person name="Submissions S."/>
        </authorList>
    </citation>
    <scope>NUCLEOTIDE SEQUENCE [LARGE SCALE GENOMIC DNA]</scope>
    <source>
        <strain evidence="10">MNA4</strain>
    </source>
</reference>
<dbReference type="PANTHER" id="PTHR30252">
    <property type="entry name" value="INNER MEMBRANE PEPTIDE TRANSPORTER"/>
    <property type="match status" value="1"/>
</dbReference>
<feature type="transmembrane region" description="Helical" evidence="7">
    <location>
        <begin position="443"/>
        <end position="463"/>
    </location>
</feature>